<dbReference type="InterPro" id="IPR046238">
    <property type="entry name" value="DUF6271"/>
</dbReference>
<organism evidence="1 2">
    <name type="scientific">Stigmatella aurantiaca</name>
    <dbReference type="NCBI Taxonomy" id="41"/>
    <lineage>
        <taxon>Bacteria</taxon>
        <taxon>Pseudomonadati</taxon>
        <taxon>Myxococcota</taxon>
        <taxon>Myxococcia</taxon>
        <taxon>Myxococcales</taxon>
        <taxon>Cystobacterineae</taxon>
        <taxon>Archangiaceae</taxon>
        <taxon>Stigmatella</taxon>
    </lineage>
</organism>
<evidence type="ECO:0000313" key="1">
    <source>
        <dbReference type="EMBL" id="SEM41838.1"/>
    </source>
</evidence>
<reference evidence="2" key="1">
    <citation type="submission" date="2016-10" db="EMBL/GenBank/DDBJ databases">
        <authorList>
            <person name="Varghese N."/>
            <person name="Submissions S."/>
        </authorList>
    </citation>
    <scope>NUCLEOTIDE SEQUENCE [LARGE SCALE GENOMIC DNA]</scope>
    <source>
        <strain evidence="2">DSM 17044</strain>
    </source>
</reference>
<proteinExistence type="predicted"/>
<accession>A0A1H7Y942</accession>
<dbReference type="EMBL" id="FOAP01000016">
    <property type="protein sequence ID" value="SEM41838.1"/>
    <property type="molecule type" value="Genomic_DNA"/>
</dbReference>
<dbReference type="Proteomes" id="UP000182719">
    <property type="component" value="Unassembled WGS sequence"/>
</dbReference>
<protein>
    <submittedName>
        <fullName evidence="1">Uncharacterized protein</fullName>
    </submittedName>
</protein>
<gene>
    <name evidence="1" type="ORF">SAMN05444354_116120</name>
</gene>
<dbReference type="AlphaFoldDB" id="A0A1H7Y942"/>
<evidence type="ECO:0000313" key="2">
    <source>
        <dbReference type="Proteomes" id="UP000182719"/>
    </source>
</evidence>
<dbReference type="OrthoDB" id="3285495at2"/>
<dbReference type="Pfam" id="PF19787">
    <property type="entry name" value="DUF6271"/>
    <property type="match status" value="1"/>
</dbReference>
<sequence>MFAIPTNRLVDSAARSILREMHLMQQSGVDPEELFILDNSTEEISQHNARDLARLRRETGMPIRHVTSGEQLQLIDALARGTGQDRGVLRDLLYPEPNTGDYGKVFNLLYLLAAAHGRRVIHRRDSDCSTEGLAPELYPVLGELRFLGKTLEQAQAGTDTVERLPAAAMHKEIQIAGSDYMGDWNLDLMDLEAQHAQALPALLKLLSVPPQQIPVYRHAKYHGRNEDYRPRPLLITCETGAETPEITPYYPECGNLAMKDVFRRIPNFIGARCIGFDYHTYILGTMLGVPAVYHRNKIVHAHDAVRQQQRDLKAYWTGIIKLADYNHFITAVGQSEAFARLAAMSAPDGAAIAGVLSACQAERPWKDRLTLIERLAEEVLLPSKEPAYAETARWLKSRGEALVEELDQDYRRSIALQREWPAYIRGADALARAEVFPRVLRETGSRCAAGA</sequence>
<name>A0A1H7Y942_STIAU</name>
<keyword evidence="2" id="KW-1185">Reference proteome</keyword>
<dbReference type="RefSeq" id="WP_075009298.1">
    <property type="nucleotide sequence ID" value="NZ_FOAP01000016.1"/>
</dbReference>